<dbReference type="PATRIC" id="fig|1134457.3.peg.5214"/>
<dbReference type="Proteomes" id="UP000010932">
    <property type="component" value="Unassembled WGS sequence"/>
</dbReference>
<name>L7E153_MICAE</name>
<dbReference type="EMBL" id="ANKQ01000004">
    <property type="protein sequence ID" value="ELP52022.1"/>
    <property type="molecule type" value="Genomic_DNA"/>
</dbReference>
<dbReference type="AlphaFoldDB" id="L7E153"/>
<evidence type="ECO:0000313" key="1">
    <source>
        <dbReference type="EMBL" id="ELP52022.1"/>
    </source>
</evidence>
<reference evidence="1 2" key="1">
    <citation type="journal article" date="2013" name="Genome Announc.">
        <title>Whole-Genome Sequence of Microcystis aeruginosa TAIHU98, a Nontoxic Bloom-Forming Strain Isolated from Taihu Lake, China.</title>
        <authorList>
            <person name="Yang C."/>
            <person name="Zhang W."/>
            <person name="Ren M."/>
            <person name="Song L."/>
            <person name="Li T."/>
            <person name="Zhao J."/>
        </authorList>
    </citation>
    <scope>NUCLEOTIDE SEQUENCE [LARGE SCALE GENOMIC DNA]</scope>
    <source>
        <strain evidence="1 2">TAIHU98</strain>
    </source>
</reference>
<comment type="caution">
    <text evidence="1">The sequence shown here is derived from an EMBL/GenBank/DDBJ whole genome shotgun (WGS) entry which is preliminary data.</text>
</comment>
<proteinExistence type="predicted"/>
<sequence>MGKTLHPTPYTPHPAPTNKLFQQTLILYSLARVQERPSQ</sequence>
<gene>
    <name evidence="1" type="ORF">O53_4917</name>
</gene>
<organism evidence="1 2">
    <name type="scientific">Microcystis aeruginosa TAIHU98</name>
    <dbReference type="NCBI Taxonomy" id="1134457"/>
    <lineage>
        <taxon>Bacteria</taxon>
        <taxon>Bacillati</taxon>
        <taxon>Cyanobacteriota</taxon>
        <taxon>Cyanophyceae</taxon>
        <taxon>Oscillatoriophycideae</taxon>
        <taxon>Chroococcales</taxon>
        <taxon>Microcystaceae</taxon>
        <taxon>Microcystis</taxon>
    </lineage>
</organism>
<protein>
    <submittedName>
        <fullName evidence="1">Uncharacterized protein</fullName>
    </submittedName>
</protein>
<accession>L7E153</accession>
<evidence type="ECO:0000313" key="2">
    <source>
        <dbReference type="Proteomes" id="UP000010932"/>
    </source>
</evidence>